<dbReference type="Gene3D" id="3.40.190.290">
    <property type="match status" value="1"/>
</dbReference>
<evidence type="ECO:0000313" key="7">
    <source>
        <dbReference type="Proteomes" id="UP000295509"/>
    </source>
</evidence>
<dbReference type="GO" id="GO:0043565">
    <property type="term" value="F:sequence-specific DNA binding"/>
    <property type="evidence" value="ECO:0007669"/>
    <property type="project" value="TreeGrafter"/>
</dbReference>
<dbReference type="Proteomes" id="UP000295509">
    <property type="component" value="Unassembled WGS sequence"/>
</dbReference>
<keyword evidence="4" id="KW-0804">Transcription</keyword>
<dbReference type="PANTHER" id="PTHR30537:SF31">
    <property type="entry name" value="TRANSCRIPTIONAL REGULATOR, LYSR FAMILY"/>
    <property type="match status" value="1"/>
</dbReference>
<feature type="domain" description="HTH lysR-type" evidence="5">
    <location>
        <begin position="5"/>
        <end position="62"/>
    </location>
</feature>
<accession>A0A4R8LIJ4</accession>
<dbReference type="SUPFAM" id="SSF46785">
    <property type="entry name" value="Winged helix' DNA-binding domain"/>
    <property type="match status" value="1"/>
</dbReference>
<dbReference type="Pfam" id="PF03466">
    <property type="entry name" value="LysR_substrate"/>
    <property type="match status" value="1"/>
</dbReference>
<dbReference type="EMBL" id="SORE01000018">
    <property type="protein sequence ID" value="TDY43244.1"/>
    <property type="molecule type" value="Genomic_DNA"/>
</dbReference>
<dbReference type="InterPro" id="IPR036388">
    <property type="entry name" value="WH-like_DNA-bd_sf"/>
</dbReference>
<dbReference type="Pfam" id="PF00126">
    <property type="entry name" value="HTH_1"/>
    <property type="match status" value="1"/>
</dbReference>
<gene>
    <name evidence="6" type="ORF">BX592_11839</name>
</gene>
<dbReference type="AlphaFoldDB" id="A0A4R8LIJ4"/>
<dbReference type="InterPro" id="IPR000847">
    <property type="entry name" value="LysR_HTH_N"/>
</dbReference>
<dbReference type="GO" id="GO:0006351">
    <property type="term" value="P:DNA-templated transcription"/>
    <property type="evidence" value="ECO:0007669"/>
    <property type="project" value="TreeGrafter"/>
</dbReference>
<dbReference type="PROSITE" id="PS50931">
    <property type="entry name" value="HTH_LYSR"/>
    <property type="match status" value="1"/>
</dbReference>
<dbReference type="InterPro" id="IPR036390">
    <property type="entry name" value="WH_DNA-bd_sf"/>
</dbReference>
<dbReference type="GO" id="GO:0003700">
    <property type="term" value="F:DNA-binding transcription factor activity"/>
    <property type="evidence" value="ECO:0007669"/>
    <property type="project" value="InterPro"/>
</dbReference>
<evidence type="ECO:0000313" key="6">
    <source>
        <dbReference type="EMBL" id="TDY43244.1"/>
    </source>
</evidence>
<dbReference type="PANTHER" id="PTHR30537">
    <property type="entry name" value="HTH-TYPE TRANSCRIPTIONAL REGULATOR"/>
    <property type="match status" value="1"/>
</dbReference>
<comment type="caution">
    <text evidence="6">The sequence shown here is derived from an EMBL/GenBank/DDBJ whole genome shotgun (WGS) entry which is preliminary data.</text>
</comment>
<protein>
    <submittedName>
        <fullName evidence="6">LysR family transcriptional regulator</fullName>
    </submittedName>
</protein>
<reference evidence="6 7" key="1">
    <citation type="submission" date="2019-03" db="EMBL/GenBank/DDBJ databases">
        <title>Genomic Encyclopedia of Type Strains, Phase III (KMG-III): the genomes of soil and plant-associated and newly described type strains.</title>
        <authorList>
            <person name="Whitman W."/>
        </authorList>
    </citation>
    <scope>NUCLEOTIDE SEQUENCE [LARGE SCALE GENOMIC DNA]</scope>
    <source>
        <strain evidence="6 7">LMG 29544</strain>
    </source>
</reference>
<proteinExistence type="inferred from homology"/>
<name>A0A4R8LIJ4_9BURK</name>
<dbReference type="FunFam" id="1.10.10.10:FF:000001">
    <property type="entry name" value="LysR family transcriptional regulator"/>
    <property type="match status" value="1"/>
</dbReference>
<organism evidence="6 7">
    <name type="scientific">Paraburkholderia rhizosphaerae</name>
    <dbReference type="NCBI Taxonomy" id="480658"/>
    <lineage>
        <taxon>Bacteria</taxon>
        <taxon>Pseudomonadati</taxon>
        <taxon>Pseudomonadota</taxon>
        <taxon>Betaproteobacteria</taxon>
        <taxon>Burkholderiales</taxon>
        <taxon>Burkholderiaceae</taxon>
        <taxon>Paraburkholderia</taxon>
    </lineage>
</organism>
<evidence type="ECO:0000256" key="2">
    <source>
        <dbReference type="ARBA" id="ARBA00023015"/>
    </source>
</evidence>
<dbReference type="InterPro" id="IPR005119">
    <property type="entry name" value="LysR_subst-bd"/>
</dbReference>
<dbReference type="CDD" id="cd08422">
    <property type="entry name" value="PBP2_CrgA_like"/>
    <property type="match status" value="1"/>
</dbReference>
<keyword evidence="7" id="KW-1185">Reference proteome</keyword>
<sequence length="304" mass="33933">MPPMLDLKNVHFFVQIVDRGGFTSAAELLGQQKSTLSHRIKALEASLGVRLINRTSRQFAVTEVGAQFYRHAIELLHNAETAEHAVRQRIAEPSGVIRMTAPIEVTQYLLREVLPGFLERHPKVAIHEHATERFVDIVGEGFDLAIRGHISTLRDCDLVQRTIAYVPWCLFAGPSYLEQRAPVSHPRELASHAFVAMTRRGPTRWQLRGPGGEFVNVPIEPRFQSNNLLSLKEAACANLGIAALPGFMCRDELQAGKLRRLLPDWIASEARLSALMPNRTGLLPAVRLLVDFLATELPKVTSFD</sequence>
<comment type="similarity">
    <text evidence="1">Belongs to the LysR transcriptional regulatory family.</text>
</comment>
<dbReference type="InterPro" id="IPR058163">
    <property type="entry name" value="LysR-type_TF_proteobact-type"/>
</dbReference>
<keyword evidence="2" id="KW-0805">Transcription regulation</keyword>
<keyword evidence="3" id="KW-0238">DNA-binding</keyword>
<dbReference type="Gene3D" id="1.10.10.10">
    <property type="entry name" value="Winged helix-like DNA-binding domain superfamily/Winged helix DNA-binding domain"/>
    <property type="match status" value="1"/>
</dbReference>
<dbReference type="SUPFAM" id="SSF53850">
    <property type="entry name" value="Periplasmic binding protein-like II"/>
    <property type="match status" value="1"/>
</dbReference>
<evidence type="ECO:0000256" key="4">
    <source>
        <dbReference type="ARBA" id="ARBA00023163"/>
    </source>
</evidence>
<evidence type="ECO:0000256" key="3">
    <source>
        <dbReference type="ARBA" id="ARBA00023125"/>
    </source>
</evidence>
<evidence type="ECO:0000256" key="1">
    <source>
        <dbReference type="ARBA" id="ARBA00009437"/>
    </source>
</evidence>
<evidence type="ECO:0000259" key="5">
    <source>
        <dbReference type="PROSITE" id="PS50931"/>
    </source>
</evidence>